<dbReference type="Gene3D" id="3.40.50.300">
    <property type="entry name" value="P-loop containing nucleotide triphosphate hydrolases"/>
    <property type="match status" value="1"/>
</dbReference>
<reference evidence="2" key="1">
    <citation type="submission" date="2020-05" db="EMBL/GenBank/DDBJ databases">
        <authorList>
            <person name="Chiriac C."/>
            <person name="Salcher M."/>
            <person name="Ghai R."/>
            <person name="Kavagutti S V."/>
        </authorList>
    </citation>
    <scope>NUCLEOTIDE SEQUENCE</scope>
</reference>
<feature type="domain" description="Primase C-terminal 2" evidence="1">
    <location>
        <begin position="233"/>
        <end position="302"/>
    </location>
</feature>
<dbReference type="EMBL" id="LR796967">
    <property type="protein sequence ID" value="CAB4178501.1"/>
    <property type="molecule type" value="Genomic_DNA"/>
</dbReference>
<dbReference type="GO" id="GO:0016817">
    <property type="term" value="F:hydrolase activity, acting on acid anhydrides"/>
    <property type="evidence" value="ECO:0007669"/>
    <property type="project" value="InterPro"/>
</dbReference>
<dbReference type="SUPFAM" id="SSF52540">
    <property type="entry name" value="P-loop containing nucleoside triphosphate hydrolases"/>
    <property type="match status" value="1"/>
</dbReference>
<dbReference type="InterPro" id="IPR027417">
    <property type="entry name" value="P-loop_NTPase"/>
</dbReference>
<dbReference type="InterPro" id="IPR014819">
    <property type="entry name" value="PriCT_2"/>
</dbReference>
<dbReference type="Pfam" id="PF08707">
    <property type="entry name" value="PriCT_2"/>
    <property type="match status" value="1"/>
</dbReference>
<name>A0A6J5QAD9_9CAUD</name>
<proteinExistence type="predicted"/>
<dbReference type="SUPFAM" id="SSF56747">
    <property type="entry name" value="Prim-pol domain"/>
    <property type="match status" value="1"/>
</dbReference>
<dbReference type="Pfam" id="PF13481">
    <property type="entry name" value="AAA_25"/>
    <property type="match status" value="1"/>
</dbReference>
<organism evidence="2">
    <name type="scientific">uncultured Caudovirales phage</name>
    <dbReference type="NCBI Taxonomy" id="2100421"/>
    <lineage>
        <taxon>Viruses</taxon>
        <taxon>Duplodnaviria</taxon>
        <taxon>Heunggongvirae</taxon>
        <taxon>Uroviricota</taxon>
        <taxon>Caudoviricetes</taxon>
        <taxon>Peduoviridae</taxon>
        <taxon>Maltschvirus</taxon>
        <taxon>Maltschvirus maltsch</taxon>
    </lineage>
</organism>
<protein>
    <submittedName>
        <fullName evidence="2">Primase, C-terminal 2</fullName>
    </submittedName>
</protein>
<gene>
    <name evidence="2" type="ORF">UFOVP1021_49</name>
    <name evidence="3" type="ORF">UFOVP1622_13</name>
</gene>
<sequence>MSWPDYFEACENNDVFAAFEAMSAIGVLPIVNGEDKKGKIKRPMAAPGEAWQHVTTDQWRERLIGYLQNGVPVGIGCKPVGYVVVDIDPLDKDTRRLPTAWKEAAQFLFGSDDWPSSMVAKTEGGAHVWFKVTESILRAWNRSGKLIIDLPSGDAIEIFVGLPDAGSQVACAPSEGKRISIPMEPIPLPETAEQAILQRLARPEKTITNIERVIGNVSSDFEWAKSALDAGYLDTQLSDYGKWLSVGMALTHKFGDDGAELWERWSARHDKHVDGECSVKVRSFKRVEGDKQIRFGSLIQIARANGAAAPQQSIEPVPMEFFEGLPEATNTGDIRRLMKDREWLWGNKEQNVGWFIQRGLHLVEGKEGTGKTRWIMDLVRRWSLDLRWPDGTKTEMDPDAKVLFVASDSHWDQIATTAEAFGIPDENVIFTGPQNDPYNFTNIDDPSTLAMIRHWCTRYKVGMVVIDTLMAASSRPLVDPQEVAQIAKPLRELARDLNVVVVMIGHLNSQGETWGRAVGRTCDHVIRMEADETDEQAITVRSVKARWNRFALPSIQGRQGECGWEYTCPNSDIGEPRLKTASGRAGDAVVAYLKNYGSTEPTKKTIVDAVVEKGHSDKTVYRVIEELVLDGVITKYQKSTFSGKEIWVFGMAPENGGS</sequence>
<evidence type="ECO:0000313" key="2">
    <source>
        <dbReference type="EMBL" id="CAB4178501.1"/>
    </source>
</evidence>
<accession>A0A6J5QAD9</accession>
<dbReference type="EMBL" id="LR797485">
    <property type="protein sequence ID" value="CAB4219695.1"/>
    <property type="molecule type" value="Genomic_DNA"/>
</dbReference>
<evidence type="ECO:0000259" key="1">
    <source>
        <dbReference type="Pfam" id="PF08707"/>
    </source>
</evidence>
<evidence type="ECO:0000313" key="3">
    <source>
        <dbReference type="EMBL" id="CAB4219695.1"/>
    </source>
</evidence>